<dbReference type="Proteomes" id="UP000075920">
    <property type="component" value="Unassembled WGS sequence"/>
</dbReference>
<keyword evidence="7" id="KW-0347">Helicase</keyword>
<keyword evidence="5" id="KW-0547">Nucleotide-binding</keyword>
<evidence type="ECO:0000256" key="3">
    <source>
        <dbReference type="ARBA" id="ARBA00012552"/>
    </source>
</evidence>
<dbReference type="PROSITE" id="PS51194">
    <property type="entry name" value="HELICASE_CTER"/>
    <property type="match status" value="1"/>
</dbReference>
<feature type="region of interest" description="Disordered" evidence="11">
    <location>
        <begin position="1307"/>
        <end position="1356"/>
    </location>
</feature>
<name>A0A182WBR6_9DIPT</name>
<dbReference type="PROSITE" id="PS00690">
    <property type="entry name" value="DEAH_ATP_HELICASE"/>
    <property type="match status" value="1"/>
</dbReference>
<evidence type="ECO:0000256" key="11">
    <source>
        <dbReference type="SAM" id="MobiDB-lite"/>
    </source>
</evidence>
<feature type="region of interest" description="Disordered" evidence="11">
    <location>
        <begin position="138"/>
        <end position="162"/>
    </location>
</feature>
<dbReference type="GO" id="GO:0045944">
    <property type="term" value="P:positive regulation of transcription by RNA polymerase II"/>
    <property type="evidence" value="ECO:0007669"/>
    <property type="project" value="TreeGrafter"/>
</dbReference>
<dbReference type="Gene3D" id="3.30.160.20">
    <property type="match status" value="2"/>
</dbReference>
<feature type="compositionally biased region" description="Acidic residues" evidence="11">
    <location>
        <begin position="649"/>
        <end position="663"/>
    </location>
</feature>
<dbReference type="CDD" id="cd18791">
    <property type="entry name" value="SF2_C_RHA"/>
    <property type="match status" value="1"/>
</dbReference>
<organism evidence="15 16">
    <name type="scientific">Anopheles minimus</name>
    <dbReference type="NCBI Taxonomy" id="112268"/>
    <lineage>
        <taxon>Eukaryota</taxon>
        <taxon>Metazoa</taxon>
        <taxon>Ecdysozoa</taxon>
        <taxon>Arthropoda</taxon>
        <taxon>Hexapoda</taxon>
        <taxon>Insecta</taxon>
        <taxon>Pterygota</taxon>
        <taxon>Neoptera</taxon>
        <taxon>Endopterygota</taxon>
        <taxon>Diptera</taxon>
        <taxon>Nematocera</taxon>
        <taxon>Culicoidea</taxon>
        <taxon>Culicidae</taxon>
        <taxon>Anophelinae</taxon>
        <taxon>Anopheles</taxon>
    </lineage>
</organism>
<dbReference type="InterPro" id="IPR002464">
    <property type="entry name" value="DNA/RNA_helicase_DEAH_CS"/>
</dbReference>
<dbReference type="GO" id="GO:1990904">
    <property type="term" value="C:ribonucleoprotein complex"/>
    <property type="evidence" value="ECO:0007669"/>
    <property type="project" value="TreeGrafter"/>
</dbReference>
<sequence length="1356" mass="151993">FSTLREPLVNNSCFCEKGENFCQRAIYNRFASLQRSYSIHSKTNSHQFSTLRNGNMDKKSYLISWCQKNGCEPKYEVRPTGPKHRQRFLCEVRIAGIDYIGVGNSTNKKDSEKNASQDFVSYLVRIGRIAEDAVPQDVPTLPGAIDRPDAASVQPGSSAMRAPPAPTNIFMKGFVPQDLGHAYRPYVPSKEDMKREQDNMESAESLDVNASIHGNWTIENAKSKLNQWMQQHKIKAEFKYTSIGPDHAKSFIAEMTVYVKELNRSITGRESGSNKHSASKSCALSLIRQLYHLGVIEAFTGSLKSATNSEQIASYPVKISHQLAKRVHECLMELEIQPVKVNACHGRPNESVSLMHASDDVHFKPQTTNLQQPASVISWSPPQPNWNPWLGCNIDEGYLATATLEQLSEDLLLESRNQLRDKQELQKSMMTREKLPITAMRRPIMEAINEHPVVLIRGNTGCGKTTQIAQFILEDYINSGQGAFCNVCVTQPRRISAISVSERVANERCENLGCAVGYSVRFDSVLPRPYGSILFCTIGVLLRKLEGGLRGVSHVIVDEIHERDVNSDFILVVLRDMVHTYPDLRVILMSATIDTTLFSRYFGDCPVLEVPGRAFAVEHLFLEDCIEMLGFRPSPPESGSARRKRGKDGEEEGDGGAEYDPDVQESGNLNEVIDETKYSVQTKQAMSMMVEADTPFELITALVDYVDQQGSPGAVLVFLAGWNMIFTLMRQLQTRQNLVVLPLHSQLPREDQRKVFNHYGQRRKVILATNIAETSITIDDIVYVIDTCKARMKLFTSHNNMTNYATVWAARTNLEQRKGRAGRVRPGMCFTLCSRARFAKLEENLTPEMFRTPLHELALSIKLLRLGAIGKFLSKAIEPPPLDAVIEAEVLLKEMRCLDEAEQLTPFGRILARLPIEPRLGKMMVLSTLFGLCDTITTMAAYSGTFSEVFLLELGQRRLMNHQKALSGQTYSDYVAMQTAFEMWSKKRAIGGEEAEIRFCEWKGLQMPTLRTIFEAKKQLIENLTLAGFPQDSMMPYRFDPENPDPDLEMAMALLCVGLYPNVCFHKEKRRVLTTESKAALIHKTSVNCSNMPTTFPYPFFVFGEKIRTRAVSCKQMSMVTPIHLLLFGCKKVEWCNESVRIDNWLNLKMDPYDAAMILALRPCLQDLLVQISESPDSINSLAPKHTKMLKVIKELCAFSAGDFEIERPMRGSFGLGVRPHAPKMPRYEGESSEQVSGPFRMGNSGRGYGGGGGGDGPGTMPQPQPENSDNFRNEFNRGFGSGRGSNNGYGGNRSNFRYFNNAIGNSMPPSDRYPEAENTADPYGRGANYQGEYSGGSRGNYGAAGRHFGRGRDRW</sequence>
<dbReference type="SUPFAM" id="SSF54768">
    <property type="entry name" value="dsRNA-binding domain-like"/>
    <property type="match status" value="2"/>
</dbReference>
<dbReference type="GO" id="GO:0005730">
    <property type="term" value="C:nucleolus"/>
    <property type="evidence" value="ECO:0007669"/>
    <property type="project" value="TreeGrafter"/>
</dbReference>
<dbReference type="InterPro" id="IPR027417">
    <property type="entry name" value="P-loop_NTPase"/>
</dbReference>
<keyword evidence="4" id="KW-0677">Repeat</keyword>
<evidence type="ECO:0000259" key="13">
    <source>
        <dbReference type="PROSITE" id="PS51192"/>
    </source>
</evidence>
<keyword evidence="8" id="KW-0067">ATP-binding</keyword>
<dbReference type="VEuPathDB" id="VectorBase:AMIN007795"/>
<reference evidence="15" key="2">
    <citation type="submission" date="2020-05" db="UniProtKB">
        <authorList>
            <consortium name="EnsemblMetazoa"/>
        </authorList>
    </citation>
    <scope>IDENTIFICATION</scope>
    <source>
        <strain evidence="15">MINIMUS1</strain>
    </source>
</reference>
<keyword evidence="9" id="KW-0539">Nucleus</keyword>
<dbReference type="InterPro" id="IPR014001">
    <property type="entry name" value="Helicase_ATP-bd"/>
</dbReference>
<dbReference type="InterPro" id="IPR001650">
    <property type="entry name" value="Helicase_C-like"/>
</dbReference>
<dbReference type="EC" id="3.6.4.13" evidence="3"/>
<dbReference type="Gene3D" id="1.20.120.1080">
    <property type="match status" value="1"/>
</dbReference>
<feature type="region of interest" description="Disordered" evidence="11">
    <location>
        <begin position="633"/>
        <end position="666"/>
    </location>
</feature>
<dbReference type="GO" id="GO:0003725">
    <property type="term" value="F:double-stranded RNA binding"/>
    <property type="evidence" value="ECO:0007669"/>
    <property type="project" value="InterPro"/>
</dbReference>
<evidence type="ECO:0000256" key="1">
    <source>
        <dbReference type="ARBA" id="ARBA00004123"/>
    </source>
</evidence>
<dbReference type="GO" id="GO:0003724">
    <property type="term" value="F:RNA helicase activity"/>
    <property type="evidence" value="ECO:0007669"/>
    <property type="project" value="UniProtKB-EC"/>
</dbReference>
<evidence type="ECO:0000259" key="14">
    <source>
        <dbReference type="PROSITE" id="PS51194"/>
    </source>
</evidence>
<proteinExistence type="inferred from homology"/>
<accession>A0A182WBR6</accession>
<feature type="region of interest" description="Disordered" evidence="11">
    <location>
        <begin position="1222"/>
        <end position="1292"/>
    </location>
</feature>
<dbReference type="GO" id="GO:0050684">
    <property type="term" value="P:regulation of mRNA processing"/>
    <property type="evidence" value="ECO:0007669"/>
    <property type="project" value="TreeGrafter"/>
</dbReference>
<dbReference type="InterPro" id="IPR044445">
    <property type="entry name" value="DHX9_DSRM_1"/>
</dbReference>
<dbReference type="InterPro" id="IPR011545">
    <property type="entry name" value="DEAD/DEAH_box_helicase_dom"/>
</dbReference>
<dbReference type="CDD" id="cd19855">
    <property type="entry name" value="DSRM_DHX9_rpt2"/>
    <property type="match status" value="1"/>
</dbReference>
<dbReference type="Pfam" id="PF07717">
    <property type="entry name" value="OB_NTP_bind"/>
    <property type="match status" value="1"/>
</dbReference>
<dbReference type="Pfam" id="PF00035">
    <property type="entry name" value="dsrm"/>
    <property type="match status" value="2"/>
</dbReference>
<evidence type="ECO:0000313" key="15">
    <source>
        <dbReference type="EnsemblMetazoa" id="AMIN007795-PA"/>
    </source>
</evidence>
<dbReference type="SMART" id="SM00847">
    <property type="entry name" value="HA2"/>
    <property type="match status" value="1"/>
</dbReference>
<dbReference type="GO" id="GO:0043138">
    <property type="term" value="F:3'-5' DNA helicase activity"/>
    <property type="evidence" value="ECO:0007669"/>
    <property type="project" value="TreeGrafter"/>
</dbReference>
<evidence type="ECO:0000256" key="10">
    <source>
        <dbReference type="PROSITE-ProRule" id="PRU00266"/>
    </source>
</evidence>
<feature type="domain" description="DRBM" evidence="12">
    <location>
        <begin position="220"/>
        <end position="292"/>
    </location>
</feature>
<keyword evidence="10" id="KW-0694">RNA-binding</keyword>
<dbReference type="SMART" id="SM00487">
    <property type="entry name" value="DEXDc"/>
    <property type="match status" value="1"/>
</dbReference>
<dbReference type="PANTHER" id="PTHR18934">
    <property type="entry name" value="ATP-DEPENDENT RNA HELICASE"/>
    <property type="match status" value="1"/>
</dbReference>
<evidence type="ECO:0000256" key="5">
    <source>
        <dbReference type="ARBA" id="ARBA00022741"/>
    </source>
</evidence>
<keyword evidence="16" id="KW-1185">Reference proteome</keyword>
<dbReference type="GO" id="GO:0016887">
    <property type="term" value="F:ATP hydrolysis activity"/>
    <property type="evidence" value="ECO:0007669"/>
    <property type="project" value="TreeGrafter"/>
</dbReference>
<dbReference type="InterPro" id="IPR007502">
    <property type="entry name" value="Helicase-assoc_dom"/>
</dbReference>
<protein>
    <recommendedName>
        <fullName evidence="3">RNA helicase</fullName>
        <ecNumber evidence="3">3.6.4.13</ecNumber>
    </recommendedName>
</protein>
<comment type="similarity">
    <text evidence="2">Belongs to the DEAD box helicase family. DEAH subfamily.</text>
</comment>
<keyword evidence="6" id="KW-0378">Hydrolase</keyword>
<dbReference type="SMART" id="SM00358">
    <property type="entry name" value="DSRM"/>
    <property type="match status" value="2"/>
</dbReference>
<evidence type="ECO:0000256" key="4">
    <source>
        <dbReference type="ARBA" id="ARBA00022737"/>
    </source>
</evidence>
<dbReference type="FunFam" id="3.30.160.20:FF:000026">
    <property type="entry name" value="ATP-dependent RNA helicase A"/>
    <property type="match status" value="1"/>
</dbReference>
<dbReference type="PANTHER" id="PTHR18934:SF119">
    <property type="entry name" value="ATP-DEPENDENT RNA HELICASE A"/>
    <property type="match status" value="1"/>
</dbReference>
<dbReference type="CDD" id="cd19854">
    <property type="entry name" value="DSRM_DHX9_rpt1"/>
    <property type="match status" value="1"/>
</dbReference>
<dbReference type="GO" id="GO:0040029">
    <property type="term" value="P:epigenetic regulation of gene expression"/>
    <property type="evidence" value="ECO:0007669"/>
    <property type="project" value="UniProtKB-ARBA"/>
</dbReference>
<dbReference type="PROSITE" id="PS50137">
    <property type="entry name" value="DS_RBD"/>
    <property type="match status" value="2"/>
</dbReference>
<dbReference type="EnsemblMetazoa" id="AMIN007795-RA">
    <property type="protein sequence ID" value="AMIN007795-PA"/>
    <property type="gene ID" value="AMIN007795"/>
</dbReference>
<dbReference type="SUPFAM" id="SSF52540">
    <property type="entry name" value="P-loop containing nucleoside triphosphate hydrolases"/>
    <property type="match status" value="1"/>
</dbReference>
<evidence type="ECO:0000256" key="7">
    <source>
        <dbReference type="ARBA" id="ARBA00022806"/>
    </source>
</evidence>
<feature type="domain" description="Helicase C-terminal" evidence="14">
    <location>
        <begin position="698"/>
        <end position="865"/>
    </location>
</feature>
<dbReference type="InterPro" id="IPR011709">
    <property type="entry name" value="DEAD-box_helicase_OB_fold"/>
</dbReference>
<dbReference type="GO" id="GO:0005524">
    <property type="term" value="F:ATP binding"/>
    <property type="evidence" value="ECO:0007669"/>
    <property type="project" value="UniProtKB-KW"/>
</dbReference>
<dbReference type="FunFam" id="3.30.160.20:FF:000028">
    <property type="entry name" value="ATP-dependent RNA helicase A"/>
    <property type="match status" value="1"/>
</dbReference>
<dbReference type="STRING" id="112268.A0A182WBR6"/>
<dbReference type="SMART" id="SM00490">
    <property type="entry name" value="HELICc"/>
    <property type="match status" value="1"/>
</dbReference>
<comment type="subcellular location">
    <subcellularLocation>
        <location evidence="1">Nucleus</location>
    </subcellularLocation>
</comment>
<dbReference type="Gene3D" id="3.40.50.300">
    <property type="entry name" value="P-loop containing nucleotide triphosphate hydrolases"/>
    <property type="match status" value="2"/>
</dbReference>
<evidence type="ECO:0000256" key="9">
    <source>
        <dbReference type="ARBA" id="ARBA00023242"/>
    </source>
</evidence>
<feature type="compositionally biased region" description="Gly residues" evidence="11">
    <location>
        <begin position="1245"/>
        <end position="1258"/>
    </location>
</feature>
<dbReference type="InterPro" id="IPR048333">
    <property type="entry name" value="HA2_WH"/>
</dbReference>
<dbReference type="Pfam" id="PF04408">
    <property type="entry name" value="WHD_HA2"/>
    <property type="match status" value="1"/>
</dbReference>
<dbReference type="Pfam" id="PF00271">
    <property type="entry name" value="Helicase_C"/>
    <property type="match status" value="1"/>
</dbReference>
<dbReference type="Pfam" id="PF00270">
    <property type="entry name" value="DEAD"/>
    <property type="match status" value="1"/>
</dbReference>
<evidence type="ECO:0000256" key="2">
    <source>
        <dbReference type="ARBA" id="ARBA00008792"/>
    </source>
</evidence>
<evidence type="ECO:0000313" key="16">
    <source>
        <dbReference type="Proteomes" id="UP000075920"/>
    </source>
</evidence>
<evidence type="ECO:0000256" key="8">
    <source>
        <dbReference type="ARBA" id="ARBA00022840"/>
    </source>
</evidence>
<reference evidence="16" key="1">
    <citation type="submission" date="2013-03" db="EMBL/GenBank/DDBJ databases">
        <title>The Genome Sequence of Anopheles minimus MINIMUS1.</title>
        <authorList>
            <consortium name="The Broad Institute Genomics Platform"/>
            <person name="Neafsey D.E."/>
            <person name="Walton C."/>
            <person name="Walker B."/>
            <person name="Young S.K."/>
            <person name="Zeng Q."/>
            <person name="Gargeya S."/>
            <person name="Fitzgerald M."/>
            <person name="Haas B."/>
            <person name="Abouelleil A."/>
            <person name="Allen A.W."/>
            <person name="Alvarado L."/>
            <person name="Arachchi H.M."/>
            <person name="Berlin A.M."/>
            <person name="Chapman S.B."/>
            <person name="Gainer-Dewar J."/>
            <person name="Goldberg J."/>
            <person name="Griggs A."/>
            <person name="Gujja S."/>
            <person name="Hansen M."/>
            <person name="Howarth C."/>
            <person name="Imamovic A."/>
            <person name="Ireland A."/>
            <person name="Larimer J."/>
            <person name="McCowan C."/>
            <person name="Murphy C."/>
            <person name="Pearson M."/>
            <person name="Poon T.W."/>
            <person name="Priest M."/>
            <person name="Roberts A."/>
            <person name="Saif S."/>
            <person name="Shea T."/>
            <person name="Sisk P."/>
            <person name="Sykes S."/>
            <person name="Wortman J."/>
            <person name="Nusbaum C."/>
            <person name="Birren B."/>
        </authorList>
    </citation>
    <scope>NUCLEOTIDE SEQUENCE [LARGE SCALE GENOMIC DNA]</scope>
    <source>
        <strain evidence="16">MINIMUS1</strain>
    </source>
</reference>
<feature type="compositionally biased region" description="Gly residues" evidence="11">
    <location>
        <begin position="1280"/>
        <end position="1292"/>
    </location>
</feature>
<dbReference type="PROSITE" id="PS51192">
    <property type="entry name" value="HELICASE_ATP_BIND_1"/>
    <property type="match status" value="1"/>
</dbReference>
<dbReference type="InterPro" id="IPR044446">
    <property type="entry name" value="DHX9_DSRM_2"/>
</dbReference>
<dbReference type="InterPro" id="IPR014720">
    <property type="entry name" value="dsRBD_dom"/>
</dbReference>
<evidence type="ECO:0000256" key="6">
    <source>
        <dbReference type="ARBA" id="ARBA00022801"/>
    </source>
</evidence>
<feature type="domain" description="Helicase ATP-binding" evidence="13">
    <location>
        <begin position="445"/>
        <end position="611"/>
    </location>
</feature>
<evidence type="ECO:0000259" key="12">
    <source>
        <dbReference type="PROSITE" id="PS50137"/>
    </source>
</evidence>
<feature type="domain" description="DRBM" evidence="12">
    <location>
        <begin position="57"/>
        <end position="125"/>
    </location>
</feature>
<dbReference type="FunFam" id="3.40.50.300:FF:000284">
    <property type="entry name" value="probable ATP-dependent RNA helicase YTHDC2"/>
    <property type="match status" value="1"/>
</dbReference>